<sequence length="147" mass="16540">MDTSTRYLRPGKGDLLLARVVAALTRRGMSLWGSRILSVRGRNTGEWRSTPVNLLDFDGEQYLVSARGHTQWVRNLRVAGTGRLQVGRRIEAFGATEVADDEKVAILRAYLKRWQFEVGRFFDGVGPKSGDDELRRIAPGHPVFRVS</sequence>
<dbReference type="NCBIfam" id="TIGR00026">
    <property type="entry name" value="hi_GC_TIGR00026"/>
    <property type="match status" value="1"/>
</dbReference>
<dbReference type="Proteomes" id="UP000292003">
    <property type="component" value="Unassembled WGS sequence"/>
</dbReference>
<dbReference type="Pfam" id="PF04075">
    <property type="entry name" value="F420H2_quin_red"/>
    <property type="match status" value="1"/>
</dbReference>
<dbReference type="InterPro" id="IPR012349">
    <property type="entry name" value="Split_barrel_FMN-bd"/>
</dbReference>
<dbReference type="AlphaFoldDB" id="A0A4Q7JAQ0"/>
<organism evidence="1 2">
    <name type="scientific">Amycolatopsis suaedae</name>
    <dbReference type="NCBI Taxonomy" id="2510978"/>
    <lineage>
        <taxon>Bacteria</taxon>
        <taxon>Bacillati</taxon>
        <taxon>Actinomycetota</taxon>
        <taxon>Actinomycetes</taxon>
        <taxon>Pseudonocardiales</taxon>
        <taxon>Pseudonocardiaceae</taxon>
        <taxon>Amycolatopsis</taxon>
    </lineage>
</organism>
<dbReference type="Gene3D" id="2.30.110.10">
    <property type="entry name" value="Electron Transport, Fmn-binding Protein, Chain A"/>
    <property type="match status" value="1"/>
</dbReference>
<dbReference type="RefSeq" id="WP_130475061.1">
    <property type="nucleotide sequence ID" value="NZ_SFCC01000004.1"/>
</dbReference>
<dbReference type="OrthoDB" id="5186446at2"/>
<evidence type="ECO:0000313" key="2">
    <source>
        <dbReference type="Proteomes" id="UP000292003"/>
    </source>
</evidence>
<accession>A0A4Q7JAQ0</accession>
<dbReference type="InterPro" id="IPR004378">
    <property type="entry name" value="F420H2_quin_Rdtase"/>
</dbReference>
<dbReference type="GO" id="GO:0016491">
    <property type="term" value="F:oxidoreductase activity"/>
    <property type="evidence" value="ECO:0007669"/>
    <property type="project" value="InterPro"/>
</dbReference>
<keyword evidence="2" id="KW-1185">Reference proteome</keyword>
<name>A0A4Q7JAQ0_9PSEU</name>
<protein>
    <submittedName>
        <fullName evidence="1">Nitroreductase family deazaflavin-dependent oxidoreductase</fullName>
    </submittedName>
</protein>
<reference evidence="1 2" key="1">
    <citation type="submission" date="2019-02" db="EMBL/GenBank/DDBJ databases">
        <title>Draft genome sequence of Amycolatopsis sp. 8-3EHSu isolated from roots of Suaeda maritima.</title>
        <authorList>
            <person name="Duangmal K."/>
            <person name="Chantavorakit T."/>
        </authorList>
    </citation>
    <scope>NUCLEOTIDE SEQUENCE [LARGE SCALE GENOMIC DNA]</scope>
    <source>
        <strain evidence="1 2">8-3EHSu</strain>
    </source>
</reference>
<gene>
    <name evidence="1" type="ORF">EWH70_10290</name>
</gene>
<comment type="caution">
    <text evidence="1">The sequence shown here is derived from an EMBL/GenBank/DDBJ whole genome shotgun (WGS) entry which is preliminary data.</text>
</comment>
<dbReference type="EMBL" id="SFCC01000004">
    <property type="protein sequence ID" value="RZQ64349.1"/>
    <property type="molecule type" value="Genomic_DNA"/>
</dbReference>
<evidence type="ECO:0000313" key="1">
    <source>
        <dbReference type="EMBL" id="RZQ64349.1"/>
    </source>
</evidence>
<proteinExistence type="predicted"/>